<dbReference type="NCBIfam" id="TIGR01262">
    <property type="entry name" value="maiA"/>
    <property type="match status" value="1"/>
</dbReference>
<dbReference type="RefSeq" id="WP_074864829.1">
    <property type="nucleotide sequence ID" value="NZ_FOAS01000002.1"/>
</dbReference>
<reference evidence="4 5" key="1">
    <citation type="submission" date="2016-10" db="EMBL/GenBank/DDBJ databases">
        <authorList>
            <person name="de Groot N.N."/>
        </authorList>
    </citation>
    <scope>NUCLEOTIDE SEQUENCE [LARGE SCALE GENOMIC DNA]</scope>
    <source>
        <strain evidence="4 5">JCM 19513</strain>
    </source>
</reference>
<dbReference type="GO" id="GO:0016034">
    <property type="term" value="F:maleylacetoacetate isomerase activity"/>
    <property type="evidence" value="ECO:0007669"/>
    <property type="project" value="TreeGrafter"/>
</dbReference>
<dbReference type="AlphaFoldDB" id="A0A1H7H4C8"/>
<evidence type="ECO:0000313" key="4">
    <source>
        <dbReference type="EMBL" id="SEK42975.1"/>
    </source>
</evidence>
<gene>
    <name evidence="4" type="ORF">SAMN05216214_102226</name>
</gene>
<accession>A0A1H7H4C8</accession>
<proteinExistence type="inferred from homology"/>
<dbReference type="CDD" id="cd03191">
    <property type="entry name" value="GST_C_Zeta"/>
    <property type="match status" value="1"/>
</dbReference>
<protein>
    <submittedName>
        <fullName evidence="4">Maleylpyruvate isomerase</fullName>
    </submittedName>
</protein>
<dbReference type="EMBL" id="FOAS01000002">
    <property type="protein sequence ID" value="SEK42975.1"/>
    <property type="molecule type" value="Genomic_DNA"/>
</dbReference>
<comment type="similarity">
    <text evidence="1">Belongs to the GST superfamily. Zeta family.</text>
</comment>
<dbReference type="InterPro" id="IPR010987">
    <property type="entry name" value="Glutathione-S-Trfase_C-like"/>
</dbReference>
<keyword evidence="4" id="KW-0413">Isomerase</keyword>
<keyword evidence="4" id="KW-0670">Pyruvate</keyword>
<dbReference type="SUPFAM" id="SSF47616">
    <property type="entry name" value="GST C-terminal domain-like"/>
    <property type="match status" value="1"/>
</dbReference>
<dbReference type="InterPro" id="IPR036249">
    <property type="entry name" value="Thioredoxin-like_sf"/>
</dbReference>
<dbReference type="InterPro" id="IPR005955">
    <property type="entry name" value="GST_Zeta"/>
</dbReference>
<dbReference type="PANTHER" id="PTHR42673">
    <property type="entry name" value="MALEYLACETOACETATE ISOMERASE"/>
    <property type="match status" value="1"/>
</dbReference>
<keyword evidence="5" id="KW-1185">Reference proteome</keyword>
<dbReference type="PROSITE" id="PS50404">
    <property type="entry name" value="GST_NTER"/>
    <property type="match status" value="1"/>
</dbReference>
<dbReference type="PANTHER" id="PTHR42673:SF21">
    <property type="entry name" value="GLUTATHIONE S-TRANSFERASE YFCF"/>
    <property type="match status" value="1"/>
</dbReference>
<dbReference type="InterPro" id="IPR034330">
    <property type="entry name" value="GST_Zeta_C"/>
</dbReference>
<dbReference type="InterPro" id="IPR034333">
    <property type="entry name" value="GST_Zeta_N"/>
</dbReference>
<dbReference type="InterPro" id="IPR040079">
    <property type="entry name" value="Glutathione_S-Trfase"/>
</dbReference>
<dbReference type="FunFam" id="1.20.1050.10:FF:000017">
    <property type="entry name" value="Maleylacetoacetate isomerase"/>
    <property type="match status" value="1"/>
</dbReference>
<dbReference type="PROSITE" id="PS50405">
    <property type="entry name" value="GST_CTER"/>
    <property type="match status" value="1"/>
</dbReference>
<dbReference type="CDD" id="cd03042">
    <property type="entry name" value="GST_N_Zeta"/>
    <property type="match status" value="1"/>
</dbReference>
<dbReference type="Gene3D" id="3.40.30.10">
    <property type="entry name" value="Glutaredoxin"/>
    <property type="match status" value="1"/>
</dbReference>
<dbReference type="InterPro" id="IPR036282">
    <property type="entry name" value="Glutathione-S-Trfase_C_sf"/>
</dbReference>
<dbReference type="Pfam" id="PF13417">
    <property type="entry name" value="GST_N_3"/>
    <property type="match status" value="1"/>
</dbReference>
<dbReference type="SFLD" id="SFLDS00019">
    <property type="entry name" value="Glutathione_Transferase_(cytos"/>
    <property type="match status" value="1"/>
</dbReference>
<dbReference type="STRING" id="1429083.GCA_001885685_01896"/>
<dbReference type="GO" id="GO:0006559">
    <property type="term" value="P:L-phenylalanine catabolic process"/>
    <property type="evidence" value="ECO:0007669"/>
    <property type="project" value="TreeGrafter"/>
</dbReference>
<dbReference type="InterPro" id="IPR004045">
    <property type="entry name" value="Glutathione_S-Trfase_N"/>
</dbReference>
<dbReference type="Gene3D" id="1.20.1050.10">
    <property type="match status" value="1"/>
</dbReference>
<feature type="domain" description="GST N-terminal" evidence="2">
    <location>
        <begin position="1"/>
        <end position="84"/>
    </location>
</feature>
<evidence type="ECO:0000259" key="2">
    <source>
        <dbReference type="PROSITE" id="PS50404"/>
    </source>
</evidence>
<dbReference type="Pfam" id="PF13410">
    <property type="entry name" value="GST_C_2"/>
    <property type="match status" value="1"/>
</dbReference>
<organism evidence="4 5">
    <name type="scientific">Atopomonas hussainii</name>
    <dbReference type="NCBI Taxonomy" id="1429083"/>
    <lineage>
        <taxon>Bacteria</taxon>
        <taxon>Pseudomonadati</taxon>
        <taxon>Pseudomonadota</taxon>
        <taxon>Gammaproteobacteria</taxon>
        <taxon>Pseudomonadales</taxon>
        <taxon>Pseudomonadaceae</taxon>
        <taxon>Atopomonas</taxon>
    </lineage>
</organism>
<dbReference type="SFLD" id="SFLDG00358">
    <property type="entry name" value="Main_(cytGST)"/>
    <property type="match status" value="1"/>
</dbReference>
<feature type="domain" description="GST C-terminal" evidence="3">
    <location>
        <begin position="89"/>
        <end position="216"/>
    </location>
</feature>
<dbReference type="GO" id="GO:0004364">
    <property type="term" value="F:glutathione transferase activity"/>
    <property type="evidence" value="ECO:0007669"/>
    <property type="project" value="TreeGrafter"/>
</dbReference>
<dbReference type="GO" id="GO:0005737">
    <property type="term" value="C:cytoplasm"/>
    <property type="evidence" value="ECO:0007669"/>
    <property type="project" value="InterPro"/>
</dbReference>
<evidence type="ECO:0000259" key="3">
    <source>
        <dbReference type="PROSITE" id="PS50405"/>
    </source>
</evidence>
<dbReference type="Proteomes" id="UP000185766">
    <property type="component" value="Unassembled WGS sequence"/>
</dbReference>
<dbReference type="GO" id="GO:0006749">
    <property type="term" value="P:glutathione metabolic process"/>
    <property type="evidence" value="ECO:0007669"/>
    <property type="project" value="TreeGrafter"/>
</dbReference>
<name>A0A1H7H4C8_9GAMM</name>
<sequence length="216" mass="23957">MSLTLYSYFRSSAAYRVRIALNLKGLPYEVIPVHLVKDGGQQHQAAFQAINPAELVPALGTGQQVLNQSLAIIEYLEELQPTPALLPGNALERAQIRALALDIACDIHPLNNLRVLQYLSGTLQVSDDAKATWYHHWIRQGFDALEQRLSQSPSCGQFCFGDTPTLADCCLVPQLTNARRFNGEVSRWPTLTRIEANAMQLSAFQQAAPEQQIDAE</sequence>
<dbReference type="SUPFAM" id="SSF52833">
    <property type="entry name" value="Thioredoxin-like"/>
    <property type="match status" value="1"/>
</dbReference>
<evidence type="ECO:0000256" key="1">
    <source>
        <dbReference type="ARBA" id="ARBA00010007"/>
    </source>
</evidence>
<evidence type="ECO:0000313" key="5">
    <source>
        <dbReference type="Proteomes" id="UP000185766"/>
    </source>
</evidence>